<evidence type="ECO:0000313" key="3">
    <source>
        <dbReference type="Proteomes" id="UP000789595"/>
    </source>
</evidence>
<dbReference type="GO" id="GO:0003676">
    <property type="term" value="F:nucleic acid binding"/>
    <property type="evidence" value="ECO:0007669"/>
    <property type="project" value="InterPro"/>
</dbReference>
<proteinExistence type="predicted"/>
<dbReference type="EMBL" id="CAKKNE010000002">
    <property type="protein sequence ID" value="CAH0368178.1"/>
    <property type="molecule type" value="Genomic_DNA"/>
</dbReference>
<dbReference type="InterPro" id="IPR012337">
    <property type="entry name" value="RNaseH-like_sf"/>
</dbReference>
<dbReference type="InterPro" id="IPR002562">
    <property type="entry name" value="3'-5'_exonuclease_dom"/>
</dbReference>
<dbReference type="PANTHER" id="PTHR47765">
    <property type="entry name" value="3'-5' EXONUCLEASE DOMAIN-CONTAINING PROTEIN"/>
    <property type="match status" value="1"/>
</dbReference>
<dbReference type="SUPFAM" id="SSF53098">
    <property type="entry name" value="Ribonuclease H-like"/>
    <property type="match status" value="1"/>
</dbReference>
<dbReference type="InterPro" id="IPR052408">
    <property type="entry name" value="Exonuclease_MUT-7-like"/>
</dbReference>
<dbReference type="Pfam" id="PF01612">
    <property type="entry name" value="DNA_pol_A_exo1"/>
    <property type="match status" value="1"/>
</dbReference>
<dbReference type="Proteomes" id="UP000789595">
    <property type="component" value="Unassembled WGS sequence"/>
</dbReference>
<name>A0A8J2SE24_9STRA</name>
<dbReference type="OrthoDB" id="10261556at2759"/>
<dbReference type="GO" id="GO:0006139">
    <property type="term" value="P:nucleobase-containing compound metabolic process"/>
    <property type="evidence" value="ECO:0007669"/>
    <property type="project" value="InterPro"/>
</dbReference>
<organism evidence="2 3">
    <name type="scientific">Pelagomonas calceolata</name>
    <dbReference type="NCBI Taxonomy" id="35677"/>
    <lineage>
        <taxon>Eukaryota</taxon>
        <taxon>Sar</taxon>
        <taxon>Stramenopiles</taxon>
        <taxon>Ochrophyta</taxon>
        <taxon>Pelagophyceae</taxon>
        <taxon>Pelagomonadales</taxon>
        <taxon>Pelagomonadaceae</taxon>
        <taxon>Pelagomonas</taxon>
    </lineage>
</organism>
<dbReference type="InterPro" id="IPR036397">
    <property type="entry name" value="RNaseH_sf"/>
</dbReference>
<dbReference type="PANTHER" id="PTHR47765:SF2">
    <property type="entry name" value="EXONUCLEASE MUT-7 HOMOLOG"/>
    <property type="match status" value="1"/>
</dbReference>
<evidence type="ECO:0000259" key="1">
    <source>
        <dbReference type="SMART" id="SM00474"/>
    </source>
</evidence>
<dbReference type="GO" id="GO:0008408">
    <property type="term" value="F:3'-5' exonuclease activity"/>
    <property type="evidence" value="ECO:0007669"/>
    <property type="project" value="InterPro"/>
</dbReference>
<dbReference type="Gene3D" id="3.30.420.10">
    <property type="entry name" value="Ribonuclease H-like superfamily/Ribonuclease H"/>
    <property type="match status" value="1"/>
</dbReference>
<dbReference type="AlphaFoldDB" id="A0A8J2SE24"/>
<dbReference type="SMART" id="SM00474">
    <property type="entry name" value="35EXOc"/>
    <property type="match status" value="1"/>
</dbReference>
<reference evidence="2" key="1">
    <citation type="submission" date="2021-11" db="EMBL/GenBank/DDBJ databases">
        <authorList>
            <consortium name="Genoscope - CEA"/>
            <person name="William W."/>
        </authorList>
    </citation>
    <scope>NUCLEOTIDE SEQUENCE</scope>
</reference>
<keyword evidence="3" id="KW-1185">Reference proteome</keyword>
<gene>
    <name evidence="2" type="ORF">PECAL_2P12320</name>
</gene>
<feature type="domain" description="3'-5' exonuclease" evidence="1">
    <location>
        <begin position="397"/>
        <end position="565"/>
    </location>
</feature>
<evidence type="ECO:0000313" key="2">
    <source>
        <dbReference type="EMBL" id="CAH0368178.1"/>
    </source>
</evidence>
<protein>
    <recommendedName>
        <fullName evidence="1">3'-5' exonuclease domain-containing protein</fullName>
    </recommendedName>
</protein>
<accession>A0A8J2SE24</accession>
<sequence length="576" mass="60404">MRLMRLGRLLSFMSSRARVLPPASLTAAIESLPAAPESVAALARVRAALDDDDGIDADEQLAAAAAAAATALERAAHRHGKRGWTTLRDAARPAAASPAAACGLGAALALWRDRRQNTTAPHGDAAPSRAAAAALFASVDAPLAGAGPVVDALLPHKPDLKIVAGFARSARCDVEPARAAAAVRREVLSTDPPPPRDAIGGALALAAEVGAWDAACPPAALVTVAAEAGLWAAAEGLVKAARDRGDAGAAPAAETLVDACLERGLHRQADTHASQFSDLCGAGRLVEARLRHGEDTIRKVVKKQQFQLVEKVVAGVDRAARQNKDVEARRRVRAVALEVLAEASERALARDLRNTWAARDGVEVDLGFADTGDLAVLDAAARRAKYVQWDEVLPAVPELIDDATRLDAAVDELGAGPRAFDVEWSDRAGAALLQLATKEGAVILDVPRLCASREGCAALRRAFRGAPLLGFGCSQDLARLRATPAAAPWVDADQEVYDLQTALTQKRGGPGLAAAAKAYLGKALDKSQQCSDWDARPLSEAQRAYAALDAVAVLLIHEKLRSVDDAIEKLRRIPPR</sequence>
<comment type="caution">
    <text evidence="2">The sequence shown here is derived from an EMBL/GenBank/DDBJ whole genome shotgun (WGS) entry which is preliminary data.</text>
</comment>